<keyword evidence="3" id="KW-1185">Reference proteome</keyword>
<dbReference type="RefSeq" id="XP_005714871.1">
    <property type="nucleotide sequence ID" value="XM_005714814.1"/>
</dbReference>
<dbReference type="EMBL" id="HG001716">
    <property type="protein sequence ID" value="CDF35052.1"/>
    <property type="molecule type" value="Genomic_DNA"/>
</dbReference>
<name>R7Q956_CHOCR</name>
<dbReference type="KEGG" id="ccp:CHC_T00003380001"/>
<protein>
    <submittedName>
        <fullName evidence="2">Uncharacterized protein</fullName>
    </submittedName>
</protein>
<gene>
    <name evidence="2" type="ORF">CHC_T00003380001</name>
</gene>
<evidence type="ECO:0000313" key="2">
    <source>
        <dbReference type="EMBL" id="CDF35052.1"/>
    </source>
</evidence>
<sequence length="113" mass="12245">MALICRYRCSRNNMSIALTGSQQTIIQTVSRLSCLCQCGDKPPTTNAKDLRGEARRIAQHLAKARVQDATQVPKNSSKRKKPPISSLQFAAELVLGAVHDAVEVGSETARGPK</sequence>
<reference evidence="3" key="1">
    <citation type="journal article" date="2013" name="Proc. Natl. Acad. Sci. U.S.A.">
        <title>Genome structure and metabolic features in the red seaweed Chondrus crispus shed light on evolution of the Archaeplastida.</title>
        <authorList>
            <person name="Collen J."/>
            <person name="Porcel B."/>
            <person name="Carre W."/>
            <person name="Ball S.G."/>
            <person name="Chaparro C."/>
            <person name="Tonon T."/>
            <person name="Barbeyron T."/>
            <person name="Michel G."/>
            <person name="Noel B."/>
            <person name="Valentin K."/>
            <person name="Elias M."/>
            <person name="Artiguenave F."/>
            <person name="Arun A."/>
            <person name="Aury J.M."/>
            <person name="Barbosa-Neto J.F."/>
            <person name="Bothwell J.H."/>
            <person name="Bouget F.Y."/>
            <person name="Brillet L."/>
            <person name="Cabello-Hurtado F."/>
            <person name="Capella-Gutierrez S."/>
            <person name="Charrier B."/>
            <person name="Cladiere L."/>
            <person name="Cock J.M."/>
            <person name="Coelho S.M."/>
            <person name="Colleoni C."/>
            <person name="Czjzek M."/>
            <person name="Da Silva C."/>
            <person name="Delage L."/>
            <person name="Denoeud F."/>
            <person name="Deschamps P."/>
            <person name="Dittami S.M."/>
            <person name="Gabaldon T."/>
            <person name="Gachon C.M."/>
            <person name="Groisillier A."/>
            <person name="Herve C."/>
            <person name="Jabbari K."/>
            <person name="Katinka M."/>
            <person name="Kloareg B."/>
            <person name="Kowalczyk N."/>
            <person name="Labadie K."/>
            <person name="Leblanc C."/>
            <person name="Lopez P.J."/>
            <person name="McLachlan D.H."/>
            <person name="Meslet-Cladiere L."/>
            <person name="Moustafa A."/>
            <person name="Nehr Z."/>
            <person name="Nyvall Collen P."/>
            <person name="Panaud O."/>
            <person name="Partensky F."/>
            <person name="Poulain J."/>
            <person name="Rensing S.A."/>
            <person name="Rousvoal S."/>
            <person name="Samson G."/>
            <person name="Symeonidi A."/>
            <person name="Weissenbach J."/>
            <person name="Zambounis A."/>
            <person name="Wincker P."/>
            <person name="Boyen C."/>
        </authorList>
    </citation>
    <scope>NUCLEOTIDE SEQUENCE [LARGE SCALE GENOMIC DNA]</scope>
    <source>
        <strain evidence="3">cv. Stackhouse</strain>
    </source>
</reference>
<accession>R7Q956</accession>
<feature type="region of interest" description="Disordered" evidence="1">
    <location>
        <begin position="64"/>
        <end position="84"/>
    </location>
</feature>
<organism evidence="2 3">
    <name type="scientific">Chondrus crispus</name>
    <name type="common">Carrageen Irish moss</name>
    <name type="synonym">Polymorpha crispa</name>
    <dbReference type="NCBI Taxonomy" id="2769"/>
    <lineage>
        <taxon>Eukaryota</taxon>
        <taxon>Rhodophyta</taxon>
        <taxon>Florideophyceae</taxon>
        <taxon>Rhodymeniophycidae</taxon>
        <taxon>Gigartinales</taxon>
        <taxon>Gigartinaceae</taxon>
        <taxon>Chondrus</taxon>
    </lineage>
</organism>
<dbReference type="AlphaFoldDB" id="R7Q956"/>
<evidence type="ECO:0000313" key="3">
    <source>
        <dbReference type="Proteomes" id="UP000012073"/>
    </source>
</evidence>
<dbReference type="GeneID" id="17322587"/>
<dbReference type="Gramene" id="CDF35052">
    <property type="protein sequence ID" value="CDF35052"/>
    <property type="gene ID" value="CHC_T00003380001"/>
</dbReference>
<proteinExistence type="predicted"/>
<dbReference type="Proteomes" id="UP000012073">
    <property type="component" value="Unassembled WGS sequence"/>
</dbReference>
<evidence type="ECO:0000256" key="1">
    <source>
        <dbReference type="SAM" id="MobiDB-lite"/>
    </source>
</evidence>